<dbReference type="EMBL" id="CAJVPV010055347">
    <property type="protein sequence ID" value="CAG8784434.1"/>
    <property type="molecule type" value="Genomic_DNA"/>
</dbReference>
<evidence type="ECO:0000256" key="4">
    <source>
        <dbReference type="ARBA" id="ARBA00023002"/>
    </source>
</evidence>
<evidence type="ECO:0000256" key="2">
    <source>
        <dbReference type="ARBA" id="ARBA00022630"/>
    </source>
</evidence>
<dbReference type="Proteomes" id="UP000789342">
    <property type="component" value="Unassembled WGS sequence"/>
</dbReference>
<comment type="similarity">
    <text evidence="1">Belongs to the GMC oxidoreductase family.</text>
</comment>
<dbReference type="SUPFAM" id="SSF51905">
    <property type="entry name" value="FAD/NAD(P)-binding domain"/>
    <property type="match status" value="1"/>
</dbReference>
<dbReference type="Gene3D" id="3.50.50.60">
    <property type="entry name" value="FAD/NAD(P)-binding domain"/>
    <property type="match status" value="1"/>
</dbReference>
<dbReference type="Pfam" id="PF05199">
    <property type="entry name" value="GMC_oxred_C"/>
    <property type="match status" value="1"/>
</dbReference>
<protein>
    <submittedName>
        <fullName evidence="6">7286_t:CDS:1</fullName>
    </submittedName>
</protein>
<dbReference type="OrthoDB" id="269227at2759"/>
<keyword evidence="7" id="KW-1185">Reference proteome</keyword>
<evidence type="ECO:0000256" key="1">
    <source>
        <dbReference type="ARBA" id="ARBA00010790"/>
    </source>
</evidence>
<keyword evidence="2" id="KW-0285">Flavoprotein</keyword>
<dbReference type="AlphaFoldDB" id="A0A9N9JJB9"/>
<comment type="caution">
    <text evidence="6">The sequence shown here is derived from an EMBL/GenBank/DDBJ whole genome shotgun (WGS) entry which is preliminary data.</text>
</comment>
<evidence type="ECO:0000259" key="5">
    <source>
        <dbReference type="Pfam" id="PF05199"/>
    </source>
</evidence>
<gene>
    <name evidence="6" type="ORF">AMORRO_LOCUS17595</name>
</gene>
<dbReference type="InterPro" id="IPR036188">
    <property type="entry name" value="FAD/NAD-bd_sf"/>
</dbReference>
<dbReference type="GO" id="GO:0016614">
    <property type="term" value="F:oxidoreductase activity, acting on CH-OH group of donors"/>
    <property type="evidence" value="ECO:0007669"/>
    <property type="project" value="InterPro"/>
</dbReference>
<evidence type="ECO:0000313" key="6">
    <source>
        <dbReference type="EMBL" id="CAG8784434.1"/>
    </source>
</evidence>
<name>A0A9N9JJB9_9GLOM</name>
<accession>A0A9N9JJB9</accession>
<feature type="non-terminal residue" evidence="6">
    <location>
        <position position="1"/>
    </location>
</feature>
<keyword evidence="4" id="KW-0560">Oxidoreductase</keyword>
<feature type="non-terminal residue" evidence="6">
    <location>
        <position position="189"/>
    </location>
</feature>
<feature type="domain" description="Glucose-methanol-choline oxidoreductase C-terminal" evidence="5">
    <location>
        <begin position="54"/>
        <end position="189"/>
    </location>
</feature>
<dbReference type="PANTHER" id="PTHR46056">
    <property type="entry name" value="LONG-CHAIN-ALCOHOL OXIDASE"/>
    <property type="match status" value="1"/>
</dbReference>
<sequence>NVDGDHYGTRIVVGSHHPIAMATNFSWRSSFQHKKLMLQYNHIAPLLSITRDRDEGQVKIDPSGIPKLEYRLSGNDAKSVISGITTGLKILVAAGASRIGTCLAGMEEFEVDAEAPLNDPRFELYLEKIKKTGVTELASIGSIHQMSTCRMGDDPSKSVVKPTGETWEVKNLYVADSSVLPTATGVDPM</sequence>
<evidence type="ECO:0000256" key="3">
    <source>
        <dbReference type="ARBA" id="ARBA00022827"/>
    </source>
</evidence>
<keyword evidence="3" id="KW-0274">FAD</keyword>
<dbReference type="InterPro" id="IPR007867">
    <property type="entry name" value="GMC_OxRtase_C"/>
</dbReference>
<evidence type="ECO:0000313" key="7">
    <source>
        <dbReference type="Proteomes" id="UP000789342"/>
    </source>
</evidence>
<proteinExistence type="inferred from homology"/>
<organism evidence="6 7">
    <name type="scientific">Acaulospora morrowiae</name>
    <dbReference type="NCBI Taxonomy" id="94023"/>
    <lineage>
        <taxon>Eukaryota</taxon>
        <taxon>Fungi</taxon>
        <taxon>Fungi incertae sedis</taxon>
        <taxon>Mucoromycota</taxon>
        <taxon>Glomeromycotina</taxon>
        <taxon>Glomeromycetes</taxon>
        <taxon>Diversisporales</taxon>
        <taxon>Acaulosporaceae</taxon>
        <taxon>Acaulospora</taxon>
    </lineage>
</organism>
<dbReference type="PANTHER" id="PTHR46056:SF12">
    <property type="entry name" value="LONG-CHAIN-ALCOHOL OXIDASE"/>
    <property type="match status" value="1"/>
</dbReference>
<reference evidence="6" key="1">
    <citation type="submission" date="2021-06" db="EMBL/GenBank/DDBJ databases">
        <authorList>
            <person name="Kallberg Y."/>
            <person name="Tangrot J."/>
            <person name="Rosling A."/>
        </authorList>
    </citation>
    <scope>NUCLEOTIDE SEQUENCE</scope>
    <source>
        <strain evidence="6">CL551</strain>
    </source>
</reference>